<dbReference type="EMBL" id="VKDK01000020">
    <property type="protein sequence ID" value="TRX59800.1"/>
    <property type="molecule type" value="Genomic_DNA"/>
</dbReference>
<keyword evidence="2" id="KW-1185">Reference proteome</keyword>
<reference evidence="1 2" key="1">
    <citation type="submission" date="2019-07" db="EMBL/GenBank/DDBJ databases">
        <title>Draft genome of C. aurimucosum strain 2274.</title>
        <authorList>
            <person name="Pacheco L.G.C."/>
            <person name="Aguiar E.R.G.R."/>
            <person name="Santos C.S."/>
            <person name="Rocha D.J.P.G."/>
            <person name="Sant'Anna L.O."/>
            <person name="Mattos-Guaraldi A.L."/>
            <person name="Santos L.S."/>
        </authorList>
    </citation>
    <scope>NUCLEOTIDE SEQUENCE [LARGE SCALE GENOMIC DNA]</scope>
    <source>
        <strain evidence="1 2">2274</strain>
    </source>
</reference>
<dbReference type="RefSeq" id="WP_144013849.1">
    <property type="nucleotide sequence ID" value="NZ_VKDK01000020.1"/>
</dbReference>
<dbReference type="AlphaFoldDB" id="A0A553FRB8"/>
<dbReference type="InterPro" id="IPR058154">
    <property type="entry name" value="Bxb1_TTP-like"/>
</dbReference>
<gene>
    <name evidence="1" type="ORF">FNY97_10435</name>
</gene>
<name>A0A553FRB8_9CORY</name>
<organism evidence="1 2">
    <name type="scientific">Corynebacterium hiratae</name>
    <dbReference type="NCBI Taxonomy" id="3139423"/>
    <lineage>
        <taxon>Bacteria</taxon>
        <taxon>Bacillati</taxon>
        <taxon>Actinomycetota</taxon>
        <taxon>Actinomycetes</taxon>
        <taxon>Mycobacteriales</taxon>
        <taxon>Corynebacteriaceae</taxon>
        <taxon>Corynebacterium</taxon>
    </lineage>
</organism>
<protein>
    <recommendedName>
        <fullName evidence="3">Major tail protein</fullName>
    </recommendedName>
</protein>
<sequence length="241" mass="25895">MAEIKLDDLRNVKDGLIRKMVGGGAILLAPRDATAPESFTDANGALIKLDGYVGLGRIAKNGAPNFTPEDTTEEIETWGEMDPSRRDLTSSKLTVEATLQDTRKETLAIAANRQLSYMDEIKPGANGEVSLEDNPQPGTIEYRAFFIGVDGVGDDAFYFGRSLPRVMITRGPESWDPANAVTYPLTLTALKDSELGYSSKRFYGGPGAKKRLAAMGFSAAEADRVIGGGGTDSDTHRDGNQ</sequence>
<evidence type="ECO:0000313" key="2">
    <source>
        <dbReference type="Proteomes" id="UP000320443"/>
    </source>
</evidence>
<comment type="caution">
    <text evidence="1">The sequence shown here is derived from an EMBL/GenBank/DDBJ whole genome shotgun (WGS) entry which is preliminary data.</text>
</comment>
<accession>A0A553FRB8</accession>
<proteinExistence type="predicted"/>
<evidence type="ECO:0000313" key="1">
    <source>
        <dbReference type="EMBL" id="TRX59800.1"/>
    </source>
</evidence>
<dbReference type="Proteomes" id="UP000320443">
    <property type="component" value="Unassembled WGS sequence"/>
</dbReference>
<dbReference type="Pfam" id="PF25681">
    <property type="entry name" value="Phage_TTP_17"/>
    <property type="match status" value="1"/>
</dbReference>
<evidence type="ECO:0008006" key="3">
    <source>
        <dbReference type="Google" id="ProtNLM"/>
    </source>
</evidence>